<accession>A0A4P7VQB0</accession>
<dbReference type="KEGG" id="mgod:E7746_11415"/>
<organism evidence="7 8">
    <name type="scientific">Muribaculum gordoncarteri</name>
    <dbReference type="NCBI Taxonomy" id="2530390"/>
    <lineage>
        <taxon>Bacteria</taxon>
        <taxon>Pseudomonadati</taxon>
        <taxon>Bacteroidota</taxon>
        <taxon>Bacteroidia</taxon>
        <taxon>Bacteroidales</taxon>
        <taxon>Muribaculaceae</taxon>
        <taxon>Muribaculum</taxon>
    </lineage>
</organism>
<evidence type="ECO:0000256" key="3">
    <source>
        <dbReference type="ARBA" id="ARBA00022729"/>
    </source>
</evidence>
<dbReference type="EMBL" id="CP039393">
    <property type="protein sequence ID" value="QCD36450.1"/>
    <property type="molecule type" value="Genomic_DNA"/>
</dbReference>
<dbReference type="InterPro" id="IPR032594">
    <property type="entry name" value="DUF4906"/>
</dbReference>
<feature type="domain" description="Major fimbrial subunit protein N-terminal" evidence="5">
    <location>
        <begin position="75"/>
        <end position="190"/>
    </location>
</feature>
<reference evidence="7 8" key="1">
    <citation type="submission" date="2019-02" db="EMBL/GenBank/DDBJ databases">
        <title>Isolation and identification of novel species under the genus Muribaculum.</title>
        <authorList>
            <person name="Miyake S."/>
            <person name="Ding Y."/>
            <person name="Low A."/>
            <person name="Soh M."/>
            <person name="Seedorf H."/>
        </authorList>
    </citation>
    <scope>NUCLEOTIDE SEQUENCE [LARGE SCALE GENOMIC DNA]</scope>
    <source>
        <strain evidence="7 8">TLL-A4</strain>
    </source>
</reference>
<dbReference type="Pfam" id="PF06321">
    <property type="entry name" value="P_gingi_FimA"/>
    <property type="match status" value="1"/>
</dbReference>
<name>A0A4P7VQB0_9BACT</name>
<evidence type="ECO:0000256" key="4">
    <source>
        <dbReference type="ARBA" id="ARBA00023263"/>
    </source>
</evidence>
<dbReference type="PROSITE" id="PS51257">
    <property type="entry name" value="PROKAR_LIPOPROTEIN"/>
    <property type="match status" value="1"/>
</dbReference>
<keyword evidence="8" id="KW-1185">Reference proteome</keyword>
<evidence type="ECO:0000259" key="6">
    <source>
        <dbReference type="Pfam" id="PF16249"/>
    </source>
</evidence>
<dbReference type="Pfam" id="PF16249">
    <property type="entry name" value="DUF4906"/>
    <property type="match status" value="1"/>
</dbReference>
<gene>
    <name evidence="7" type="ORF">E7746_11415</name>
</gene>
<evidence type="ECO:0000313" key="7">
    <source>
        <dbReference type="EMBL" id="QCD36450.1"/>
    </source>
</evidence>
<evidence type="ECO:0000256" key="1">
    <source>
        <dbReference type="ARBA" id="ARBA00004561"/>
    </source>
</evidence>
<dbReference type="Gene3D" id="2.60.40.2580">
    <property type="match status" value="1"/>
</dbReference>
<sequence>MSYLRKLIDITASTLLMLAAVSCSDNEYITEVDDPSVQPGDRAATIEVSLRFHVEKPSLIGKPLVNDIPSRAEGDEETDDPKKAAEEAINDIWVFQYDENGNQLIAPRFYKVESSEIRKLNIRLAEGNDSHVYVLANTGDETWAQDKDFSTVEKFVSYEYPFTEDNVEMGEDERLLMEGHVESTIRKETDLHPIDIHLTRMMAKISFKYVTAEDAKSLIVTRVIINNMPLAMRMEETPKEENYPTGNDFETRSVTLDKKLASGEVYTFYMPANRRGTTTNTDPKAKNNGAPEKALYVQLFVTSRSNGSNFLYTIYLGENDTNDFNVRRNHNYNITLNLKSEIRDDRVLAAAANCFVVNPNNEIMFDPYTRTETGGGWKYSDYVNKKVPAKKIAYVKILWQYVNVIGDNSKGDRVWLDQYDRVHVKTGTAVGNAVIAAYNSSNKILWSWHIWVNNDKPANLDEAVPYYTFGWTGSADGKTGSIITTNDKRSVKGRSLMKCNLGAKSGNANDYGLKTYGTVYQWGRKDPFPIGNLDYNVDYYQYSRGNVGDLRDNNNATIAMNTTGAVHTTELFSTEQASATTGTIAYAIEHPTHFISPVKSGASNPSDASTCNNDGDWFWGHNDLLWGGKPYSNAKKYEVTTGCVLSDNGATEKSIFDPCPAGWMVPPGDMWLGFTKNGRNATGGVYGNINSVHTSDNASYRGFRMYVQEWKKGKWVYFPSQGLRTAGGRPWRNGMCGNYHTSSASAGGRVNIFHLHTPGEVDPFETSFGYSRRAVGGPVRCVRDVDESE</sequence>
<proteinExistence type="inferred from homology"/>
<feature type="domain" description="DUF4906" evidence="6">
    <location>
        <begin position="266"/>
        <end position="335"/>
    </location>
</feature>
<dbReference type="AlphaFoldDB" id="A0A4P7VQB0"/>
<dbReference type="Proteomes" id="UP000297031">
    <property type="component" value="Chromosome"/>
</dbReference>
<dbReference type="InterPro" id="IPR029141">
    <property type="entry name" value="FimA_N"/>
</dbReference>
<dbReference type="OrthoDB" id="1164152at2"/>
<protein>
    <submittedName>
        <fullName evidence="7">DUF4906 domain-containing protein</fullName>
    </submittedName>
</protein>
<dbReference type="GO" id="GO:0009289">
    <property type="term" value="C:pilus"/>
    <property type="evidence" value="ECO:0007669"/>
    <property type="project" value="UniProtKB-SubCell"/>
</dbReference>
<evidence type="ECO:0000259" key="5">
    <source>
        <dbReference type="Pfam" id="PF06321"/>
    </source>
</evidence>
<comment type="similarity">
    <text evidence="2">Belongs to the bacteroidetes fimbrillin superfamily. FimA/Mfa1 family.</text>
</comment>
<comment type="subcellular location">
    <subcellularLocation>
        <location evidence="1">Fimbrium</location>
    </subcellularLocation>
</comment>
<evidence type="ECO:0000256" key="2">
    <source>
        <dbReference type="ARBA" id="ARBA00006011"/>
    </source>
</evidence>
<keyword evidence="3" id="KW-0732">Signal</keyword>
<keyword evidence="4" id="KW-0281">Fimbrium</keyword>
<evidence type="ECO:0000313" key="8">
    <source>
        <dbReference type="Proteomes" id="UP000297031"/>
    </source>
</evidence>
<dbReference type="RefSeq" id="WP_136410873.1">
    <property type="nucleotide sequence ID" value="NZ_CP039393.1"/>
</dbReference>